<sequence>MYFPGSGKRWETPFTAFKSNPEQNTGSVTMKSTLHTLPALLALGICIHFSVQRADSQYVPNRCACLKSRNGVQGPFSDFSVTLKRPGCMKDEIIVILKEDNRKVCLSPHGPQGKRLLKCWHRKQEEGNNGKTCMGRLRPRRQKKQRTKSKMIKR</sequence>
<reference evidence="1 2" key="1">
    <citation type="journal article" date="2022" name="bioRxiv">
        <title>An ancient truncated duplication of the anti-Mullerian hormone receptor type 2 gene is a potential conserved master sex determinant in the Pangasiidae catfish family.</title>
        <authorList>
            <person name="Wen M."/>
            <person name="Pan Q."/>
            <person name="Jouanno E."/>
            <person name="Montfort J."/>
            <person name="Zahm M."/>
            <person name="Cabau C."/>
            <person name="Klopp C."/>
            <person name="Iampietro C."/>
            <person name="Roques C."/>
            <person name="Bouchez O."/>
            <person name="Castinel A."/>
            <person name="Donnadieu C."/>
            <person name="Parrinello H."/>
            <person name="Poncet C."/>
            <person name="Belmonte E."/>
            <person name="Gautier V."/>
            <person name="Avarre J.-C."/>
            <person name="Dugue R."/>
            <person name="Gustiano R."/>
            <person name="Ha T.T.T."/>
            <person name="Campet M."/>
            <person name="Sriphairoj K."/>
            <person name="Ribolli J."/>
            <person name="de Almeida F.L."/>
            <person name="Desvignes T."/>
            <person name="Postlethwait J.H."/>
            <person name="Bucao C.F."/>
            <person name="Robinson-Rechavi M."/>
            <person name="Bobe J."/>
            <person name="Herpin A."/>
            <person name="Guiguen Y."/>
        </authorList>
    </citation>
    <scope>NUCLEOTIDE SEQUENCE [LARGE SCALE GENOMIC DNA]</scope>
    <source>
        <strain evidence="1">YG-Dec2019</strain>
    </source>
</reference>
<organism evidence="1 2">
    <name type="scientific">Pangasianodon gigas</name>
    <name type="common">Mekong giant catfish</name>
    <name type="synonym">Pangasius gigas</name>
    <dbReference type="NCBI Taxonomy" id="30993"/>
    <lineage>
        <taxon>Eukaryota</taxon>
        <taxon>Metazoa</taxon>
        <taxon>Chordata</taxon>
        <taxon>Craniata</taxon>
        <taxon>Vertebrata</taxon>
        <taxon>Euteleostomi</taxon>
        <taxon>Actinopterygii</taxon>
        <taxon>Neopterygii</taxon>
        <taxon>Teleostei</taxon>
        <taxon>Ostariophysi</taxon>
        <taxon>Siluriformes</taxon>
        <taxon>Pangasiidae</taxon>
        <taxon>Pangasianodon</taxon>
    </lineage>
</organism>
<gene>
    <name evidence="1" type="ORF">PGIGA_G00188170</name>
</gene>
<evidence type="ECO:0000313" key="2">
    <source>
        <dbReference type="Proteomes" id="UP000829447"/>
    </source>
</evidence>
<protein>
    <submittedName>
        <fullName evidence="1">Uncharacterized protein</fullName>
    </submittedName>
</protein>
<name>A0ACC5WDI0_PANGG</name>
<evidence type="ECO:0000313" key="1">
    <source>
        <dbReference type="EMBL" id="MCI4376410.1"/>
    </source>
</evidence>
<comment type="caution">
    <text evidence="1">The sequence shown here is derived from an EMBL/GenBank/DDBJ whole genome shotgun (WGS) entry which is preliminary data.</text>
</comment>
<accession>A0ACC5WDI0</accession>
<keyword evidence="2" id="KW-1185">Reference proteome</keyword>
<dbReference type="Proteomes" id="UP000829447">
    <property type="component" value="Linkage Group LG3"/>
</dbReference>
<proteinExistence type="predicted"/>
<dbReference type="EMBL" id="CM040456">
    <property type="protein sequence ID" value="MCI4376410.1"/>
    <property type="molecule type" value="Genomic_DNA"/>
</dbReference>